<dbReference type="GO" id="GO:0003676">
    <property type="term" value="F:nucleic acid binding"/>
    <property type="evidence" value="ECO:0007669"/>
    <property type="project" value="InterPro"/>
</dbReference>
<evidence type="ECO:0000256" key="1">
    <source>
        <dbReference type="SAM" id="MobiDB-lite"/>
    </source>
</evidence>
<feature type="compositionally biased region" description="Basic and acidic residues" evidence="1">
    <location>
        <begin position="136"/>
        <end position="152"/>
    </location>
</feature>
<dbReference type="SUPFAM" id="SSF54928">
    <property type="entry name" value="RNA-binding domain, RBD"/>
    <property type="match status" value="1"/>
</dbReference>
<name>D7L7S3_ARALL</name>
<organism evidence="3">
    <name type="scientific">Arabidopsis lyrata subsp. lyrata</name>
    <name type="common">Lyre-leaved rock-cress</name>
    <dbReference type="NCBI Taxonomy" id="81972"/>
    <lineage>
        <taxon>Eukaryota</taxon>
        <taxon>Viridiplantae</taxon>
        <taxon>Streptophyta</taxon>
        <taxon>Embryophyta</taxon>
        <taxon>Tracheophyta</taxon>
        <taxon>Spermatophyta</taxon>
        <taxon>Magnoliopsida</taxon>
        <taxon>eudicotyledons</taxon>
        <taxon>Gunneridae</taxon>
        <taxon>Pentapetalae</taxon>
        <taxon>rosids</taxon>
        <taxon>malvids</taxon>
        <taxon>Brassicales</taxon>
        <taxon>Brassicaceae</taxon>
        <taxon>Camelineae</taxon>
        <taxon>Arabidopsis</taxon>
    </lineage>
</organism>
<evidence type="ECO:0000313" key="2">
    <source>
        <dbReference type="EMBL" id="EFH60976.1"/>
    </source>
</evidence>
<feature type="region of interest" description="Disordered" evidence="1">
    <location>
        <begin position="130"/>
        <end position="152"/>
    </location>
</feature>
<dbReference type="AlphaFoldDB" id="D7L7S3"/>
<dbReference type="Gramene" id="fgenesh2_kg.3__933__AT3G09160.1">
    <property type="protein sequence ID" value="fgenesh2_kg.3__933__AT3G09160.1"/>
    <property type="gene ID" value="fgenesh2_kg.3__933__AT3G09160.1"/>
</dbReference>
<dbReference type="HOGENOM" id="CLU_1726931_0_0_1"/>
<gene>
    <name evidence="2" type="ORF">ARALYDRAFT_478232</name>
</gene>
<accession>D7L7S3</accession>
<proteinExistence type="predicted"/>
<protein>
    <recommendedName>
        <fullName evidence="4">RRM domain-containing protein</fullName>
    </recommendedName>
</protein>
<dbReference type="Proteomes" id="UP000008694">
    <property type="component" value="Unassembled WGS sequence"/>
</dbReference>
<dbReference type="EMBL" id="GL348715">
    <property type="protein sequence ID" value="EFH60976.1"/>
    <property type="molecule type" value="Genomic_DNA"/>
</dbReference>
<keyword evidence="3" id="KW-1185">Reference proteome</keyword>
<dbReference type="InterPro" id="IPR035979">
    <property type="entry name" value="RBD_domain_sf"/>
</dbReference>
<reference evidence="3" key="1">
    <citation type="journal article" date="2011" name="Nat. Genet.">
        <title>The Arabidopsis lyrata genome sequence and the basis of rapid genome size change.</title>
        <authorList>
            <person name="Hu T.T."/>
            <person name="Pattyn P."/>
            <person name="Bakker E.G."/>
            <person name="Cao J."/>
            <person name="Cheng J.-F."/>
            <person name="Clark R.M."/>
            <person name="Fahlgren N."/>
            <person name="Fawcett J.A."/>
            <person name="Grimwood J."/>
            <person name="Gundlach H."/>
            <person name="Haberer G."/>
            <person name="Hollister J.D."/>
            <person name="Ossowski S."/>
            <person name="Ottilar R.P."/>
            <person name="Salamov A.A."/>
            <person name="Schneeberger K."/>
            <person name="Spannagl M."/>
            <person name="Wang X."/>
            <person name="Yang L."/>
            <person name="Nasrallah M.E."/>
            <person name="Bergelson J."/>
            <person name="Carrington J.C."/>
            <person name="Gaut B.S."/>
            <person name="Schmutz J."/>
            <person name="Mayer K.F.X."/>
            <person name="Van de Peer Y."/>
            <person name="Grigoriev I.V."/>
            <person name="Nordborg M."/>
            <person name="Weigel D."/>
            <person name="Guo Y.-L."/>
        </authorList>
    </citation>
    <scope>NUCLEOTIDE SEQUENCE [LARGE SCALE GENOMIC DNA]</scope>
    <source>
        <strain evidence="3">cv. MN47</strain>
    </source>
</reference>
<sequence length="152" mass="17142">TVTLRGLALRDMTLGFLVNMSRGSWKNFTRNSSLWRYAFIYFVGEGAADKALQLNGSDMGGWTVDAEALPFPEEDDNFSIVYLVGKDAVDEAPKLSGTDMGGGHKVVVRFVAYHGRTIVHPRRHKGRIIRGRPREKRNMAEKEEDKKPKFVN</sequence>
<evidence type="ECO:0000313" key="3">
    <source>
        <dbReference type="Proteomes" id="UP000008694"/>
    </source>
</evidence>
<feature type="non-terminal residue" evidence="2">
    <location>
        <position position="1"/>
    </location>
</feature>
<evidence type="ECO:0008006" key="4">
    <source>
        <dbReference type="Google" id="ProtNLM"/>
    </source>
</evidence>